<dbReference type="Proteomes" id="UP000425960">
    <property type="component" value="Chromosome"/>
</dbReference>
<dbReference type="InterPro" id="IPR007886">
    <property type="entry name" value="AlaDH/PNT_N"/>
</dbReference>
<dbReference type="KEGG" id="dov:DSCO28_05080"/>
<name>A0A5K7ZD79_9BACT</name>
<feature type="domain" description="Alanine dehydrogenase/pyridine nucleotide transhydrogenase N-terminal" evidence="3">
    <location>
        <begin position="5"/>
        <end position="136"/>
    </location>
</feature>
<dbReference type="InterPro" id="IPR051168">
    <property type="entry name" value="AASS"/>
</dbReference>
<dbReference type="Gene3D" id="3.40.50.720">
    <property type="entry name" value="NAD(P)-binding Rossmann-like Domain"/>
    <property type="match status" value="2"/>
</dbReference>
<dbReference type="Pfam" id="PF05222">
    <property type="entry name" value="AlaDh_PNT_N"/>
    <property type="match status" value="1"/>
</dbReference>
<gene>
    <name evidence="4" type="ORF">DSCO28_05080</name>
</gene>
<dbReference type="PANTHER" id="PTHR11133:SF22">
    <property type="entry name" value="ALPHA-AMINOADIPIC SEMIALDEHYDE SYNTHASE, MITOCHONDRIAL"/>
    <property type="match status" value="1"/>
</dbReference>
<evidence type="ECO:0000259" key="3">
    <source>
        <dbReference type="SMART" id="SM01003"/>
    </source>
</evidence>
<dbReference type="GO" id="GO:0016491">
    <property type="term" value="F:oxidoreductase activity"/>
    <property type="evidence" value="ECO:0007669"/>
    <property type="project" value="UniProtKB-KW"/>
</dbReference>
<protein>
    <submittedName>
        <fullName evidence="4">Alanine dehydrogenase</fullName>
    </submittedName>
</protein>
<dbReference type="RefSeq" id="WP_155321023.1">
    <property type="nucleotide sequence ID" value="NZ_AP021876.1"/>
</dbReference>
<evidence type="ECO:0000259" key="2">
    <source>
        <dbReference type="SMART" id="SM01002"/>
    </source>
</evidence>
<evidence type="ECO:0000313" key="4">
    <source>
        <dbReference type="EMBL" id="BBO79942.1"/>
    </source>
</evidence>
<dbReference type="SMART" id="SM01002">
    <property type="entry name" value="AlaDh_PNT_C"/>
    <property type="match status" value="1"/>
</dbReference>
<reference evidence="4 5" key="1">
    <citation type="submission" date="2019-11" db="EMBL/GenBank/DDBJ databases">
        <title>Comparative genomics of hydrocarbon-degrading Desulfosarcina strains.</title>
        <authorList>
            <person name="Watanabe M."/>
            <person name="Kojima H."/>
            <person name="Fukui M."/>
        </authorList>
    </citation>
    <scope>NUCLEOTIDE SEQUENCE [LARGE SCALE GENOMIC DNA]</scope>
    <source>
        <strain evidence="4 5">28bB2T</strain>
    </source>
</reference>
<sequence>MKTLLIRAEDKNRWERRAPLVPDDLAKIVTATGVKALVEQSEKRFFSREQYTAAGAEPCQGMGKGEVVLGVKEIPIEKILDRKTYVFFSHTIKGQKANMPLLRRIIDGSCTLIDYEKITDADDRRLIYFGPYAGDAGAIDILSLMGEHWAAKGIDTPFAAFRRAHQYDSVADARAHLTEIGRQIGKDGLPEAICPFSVGILGYGNVSKGAQQIFDCLPTERVEPDAVGAQLRPDRANRHTVYITIFKESDLVQPKAHGAGFDLAEYYHHPERYESRFEPYLPFFTLLVNAVYWESRYPRFVTWAGLKRLAGTRTPPKLCGIADITCDTNGSIECNVKSTDSDMPAYLVDPLTGTTRDGHLGDGIVLLAVDNLPCELPNDSSTFFSNQLRPFIPGLLGADFSKPLEESGLPEALQKAVIVYNGRLTPRFAYLQEHLSSSIISD</sequence>
<proteinExistence type="predicted"/>
<accession>A0A5K7ZD79</accession>
<keyword evidence="1" id="KW-0560">Oxidoreductase</keyword>
<dbReference type="InterPro" id="IPR007698">
    <property type="entry name" value="AlaDH/PNT_NAD(H)-bd"/>
</dbReference>
<evidence type="ECO:0000313" key="5">
    <source>
        <dbReference type="Proteomes" id="UP000425960"/>
    </source>
</evidence>
<feature type="domain" description="Alanine dehydrogenase/pyridine nucleotide transhydrogenase NAD(H)-binding" evidence="2">
    <location>
        <begin position="180"/>
        <end position="368"/>
    </location>
</feature>
<dbReference type="CDD" id="cd12189">
    <property type="entry name" value="LKR_SDH_like"/>
    <property type="match status" value="1"/>
</dbReference>
<dbReference type="SUPFAM" id="SSF52283">
    <property type="entry name" value="Formate/glycerate dehydrogenase catalytic domain-like"/>
    <property type="match status" value="1"/>
</dbReference>
<dbReference type="SMART" id="SM01003">
    <property type="entry name" value="AlaDh_PNT_N"/>
    <property type="match status" value="1"/>
</dbReference>
<dbReference type="AlphaFoldDB" id="A0A5K7ZD79"/>
<dbReference type="EMBL" id="AP021876">
    <property type="protein sequence ID" value="BBO79942.1"/>
    <property type="molecule type" value="Genomic_DNA"/>
</dbReference>
<organism evidence="4 5">
    <name type="scientific">Desulfosarcina ovata subsp. sediminis</name>
    <dbReference type="NCBI Taxonomy" id="885957"/>
    <lineage>
        <taxon>Bacteria</taxon>
        <taxon>Pseudomonadati</taxon>
        <taxon>Thermodesulfobacteriota</taxon>
        <taxon>Desulfobacteria</taxon>
        <taxon>Desulfobacterales</taxon>
        <taxon>Desulfosarcinaceae</taxon>
        <taxon>Desulfosarcina</taxon>
    </lineage>
</organism>
<dbReference type="PANTHER" id="PTHR11133">
    <property type="entry name" value="SACCHAROPINE DEHYDROGENASE"/>
    <property type="match status" value="1"/>
</dbReference>
<evidence type="ECO:0000256" key="1">
    <source>
        <dbReference type="ARBA" id="ARBA00023002"/>
    </source>
</evidence>
<dbReference type="Pfam" id="PF01262">
    <property type="entry name" value="AlaDh_PNT_C"/>
    <property type="match status" value="1"/>
</dbReference>